<dbReference type="GO" id="GO:0008270">
    <property type="term" value="F:zinc ion binding"/>
    <property type="evidence" value="ECO:0007669"/>
    <property type="project" value="UniProtKB-KW"/>
</dbReference>
<dbReference type="GO" id="GO:0005654">
    <property type="term" value="C:nucleoplasm"/>
    <property type="evidence" value="ECO:0000318"/>
    <property type="project" value="GO_Central"/>
</dbReference>
<evidence type="ECO:0000256" key="10">
    <source>
        <dbReference type="PROSITE-ProRule" id="PRU00504"/>
    </source>
</evidence>
<evidence type="ECO:0000313" key="16">
    <source>
        <dbReference type="RefSeq" id="XP_035670328.1"/>
    </source>
</evidence>
<organism evidence="15 16">
    <name type="scientific">Branchiostoma floridae</name>
    <name type="common">Florida lancelet</name>
    <name type="synonym">Amphioxus</name>
    <dbReference type="NCBI Taxonomy" id="7739"/>
    <lineage>
        <taxon>Eukaryota</taxon>
        <taxon>Metazoa</taxon>
        <taxon>Chordata</taxon>
        <taxon>Cephalochordata</taxon>
        <taxon>Leptocardii</taxon>
        <taxon>Amphioxiformes</taxon>
        <taxon>Branchiostomatidae</taxon>
        <taxon>Branchiostoma</taxon>
    </lineage>
</organism>
<evidence type="ECO:0000313" key="15">
    <source>
        <dbReference type="Proteomes" id="UP000001554"/>
    </source>
</evidence>
<dbReference type="FunFam" id="2.120.10.30:FF:000064">
    <property type="entry name" value="Uncharacterized protein"/>
    <property type="match status" value="1"/>
</dbReference>
<dbReference type="OrthoDB" id="9977870at2759"/>
<gene>
    <name evidence="16 17" type="primary">LOC118411924</name>
</gene>
<evidence type="ECO:0000256" key="11">
    <source>
        <dbReference type="SAM" id="Coils"/>
    </source>
</evidence>
<dbReference type="AlphaFoldDB" id="A0A9J7KUZ4"/>
<evidence type="ECO:0000256" key="12">
    <source>
        <dbReference type="SAM" id="MobiDB-lite"/>
    </source>
</evidence>
<dbReference type="InterPro" id="IPR000315">
    <property type="entry name" value="Znf_B-box"/>
</dbReference>
<feature type="region of interest" description="Disordered" evidence="12">
    <location>
        <begin position="331"/>
        <end position="366"/>
    </location>
</feature>
<dbReference type="InterPro" id="IPR001841">
    <property type="entry name" value="Znf_RING"/>
</dbReference>
<sequence length="669" mass="74914">MASGPSETILEDFLSCGICLEPYKKPKILPCAHTFCERCLKAHTKLKRKFSCPHCRRQVILPPEGVKGLGDNFWIGSFRDILEAQRQSLGIVGAGRKLCQEHEGEQLKYFCKRCDVTICSDCIIFNHNQHDVTKIGQVIQQKREEMESQIEEEKRNLRKFVSKLDTLDMAEKEIHERKHDVDVQIRLCAQRILDEIEKERDALLGEVSDAAKKRIEVISERRKVVQQDLAERMAIIERVNKASAAEDLVEMMSIKDTLKQTGRTAIDDFENDLTIPTLNVVFRAMQVPLANFKLGFIEETAIDADKGKKNGGSPHDNESFFTLEAVAVPNSPINTQTDNKTSQPDQTVSEEVTRQSSGATGGDTESDELFHEVESLLLEPVPTSMSVPTRLPVRPKNPFGERGTGDGEFCSPERIAVSEDGDVFVLDCGLQRATIQVFDLNGVFQQRIFFEDVNVRAMTFREYENHIIVLGSSPKESCMVLQEYSKYGYLHRSMRLGIPFLRKADITECPDGNIAIVDENSGNVYILDPQGKRVATFSADDNPGRSTSCSIATDPTNGNIVVTLATKESVKVFDSCGRFDFEFGSFGNGDGQLYHPTGVCTDNMGNIIVADSGNHKIQMFDSSGRFLRVIASDREKLQWPRAIDLTSDDRVVVADTGACCVFLFPMYFR</sequence>
<dbReference type="OMA" id="CQEHIGE"/>
<keyword evidence="4" id="KW-0597">Phosphoprotein</keyword>
<dbReference type="InterPro" id="IPR011042">
    <property type="entry name" value="6-blade_b-propeller_TolB-like"/>
</dbReference>
<evidence type="ECO:0000259" key="14">
    <source>
        <dbReference type="PROSITE" id="PS50119"/>
    </source>
</evidence>
<feature type="domain" description="B box-type" evidence="14">
    <location>
        <begin position="94"/>
        <end position="135"/>
    </location>
</feature>
<evidence type="ECO:0000256" key="5">
    <source>
        <dbReference type="ARBA" id="ARBA00022723"/>
    </source>
</evidence>
<dbReference type="PROSITE" id="PS00518">
    <property type="entry name" value="ZF_RING_1"/>
    <property type="match status" value="1"/>
</dbReference>
<dbReference type="Gene3D" id="3.30.160.60">
    <property type="entry name" value="Classic Zinc Finger"/>
    <property type="match status" value="1"/>
</dbReference>
<evidence type="ECO:0000256" key="6">
    <source>
        <dbReference type="ARBA" id="ARBA00022737"/>
    </source>
</evidence>
<dbReference type="RefSeq" id="XP_035670328.1">
    <property type="nucleotide sequence ID" value="XM_035814435.1"/>
</dbReference>
<dbReference type="InterPro" id="IPR047153">
    <property type="entry name" value="TRIM45/56/19-like"/>
</dbReference>
<accession>A0A9J7KUZ4</accession>
<dbReference type="Pfam" id="PF01436">
    <property type="entry name" value="NHL"/>
    <property type="match status" value="1"/>
</dbReference>
<feature type="region of interest" description="Disordered" evidence="12">
    <location>
        <begin position="387"/>
        <end position="407"/>
    </location>
</feature>
<proteinExistence type="inferred from homology"/>
<dbReference type="SMART" id="SM00184">
    <property type="entry name" value="RING"/>
    <property type="match status" value="1"/>
</dbReference>
<keyword evidence="8" id="KW-0862">Zinc</keyword>
<dbReference type="Pfam" id="PF00643">
    <property type="entry name" value="zf-B_box"/>
    <property type="match status" value="1"/>
</dbReference>
<reference evidence="16 17" key="2">
    <citation type="submission" date="2025-04" db="UniProtKB">
        <authorList>
            <consortium name="RefSeq"/>
        </authorList>
    </citation>
    <scope>IDENTIFICATION</scope>
    <source>
        <strain evidence="16 17">S238N-H82</strain>
        <tissue evidence="16 17">Testes</tissue>
    </source>
</reference>
<dbReference type="KEGG" id="bfo:118411924"/>
<dbReference type="PANTHER" id="PTHR25462:SF296">
    <property type="entry name" value="MEIOTIC P26, ISOFORM F"/>
    <property type="match status" value="1"/>
</dbReference>
<dbReference type="GO" id="GO:0061630">
    <property type="term" value="F:ubiquitin protein ligase activity"/>
    <property type="evidence" value="ECO:0000318"/>
    <property type="project" value="GO_Central"/>
</dbReference>
<evidence type="ECO:0000256" key="9">
    <source>
        <dbReference type="PROSITE-ProRule" id="PRU00024"/>
    </source>
</evidence>
<dbReference type="SMART" id="SM00336">
    <property type="entry name" value="BBOX"/>
    <property type="match status" value="1"/>
</dbReference>
<evidence type="ECO:0000256" key="1">
    <source>
        <dbReference type="ARBA" id="ARBA00000900"/>
    </source>
</evidence>
<dbReference type="GeneID" id="118411924"/>
<evidence type="ECO:0000259" key="13">
    <source>
        <dbReference type="PROSITE" id="PS50089"/>
    </source>
</evidence>
<evidence type="ECO:0000256" key="2">
    <source>
        <dbReference type="ARBA" id="ARBA00008518"/>
    </source>
</evidence>
<name>A0A9J7KUZ4_BRAFL</name>
<feature type="repeat" description="NHL" evidence="10">
    <location>
        <begin position="580"/>
        <end position="623"/>
    </location>
</feature>
<evidence type="ECO:0000256" key="4">
    <source>
        <dbReference type="ARBA" id="ARBA00022553"/>
    </source>
</evidence>
<keyword evidence="11" id="KW-0175">Coiled coil</keyword>
<keyword evidence="7 9" id="KW-0863">Zinc-finger</keyword>
<dbReference type="Proteomes" id="UP000001554">
    <property type="component" value="Chromosome 3"/>
</dbReference>
<feature type="repeat" description="NHL" evidence="10">
    <location>
        <begin position="399"/>
        <end position="441"/>
    </location>
</feature>
<dbReference type="Pfam" id="PF13445">
    <property type="entry name" value="zf-RING_UBOX"/>
    <property type="match status" value="1"/>
</dbReference>
<reference evidence="15" key="1">
    <citation type="journal article" date="2020" name="Nat. Ecol. Evol.">
        <title>Deeply conserved synteny resolves early events in vertebrate evolution.</title>
        <authorList>
            <person name="Simakov O."/>
            <person name="Marletaz F."/>
            <person name="Yue J.X."/>
            <person name="O'Connell B."/>
            <person name="Jenkins J."/>
            <person name="Brandt A."/>
            <person name="Calef R."/>
            <person name="Tung C.H."/>
            <person name="Huang T.K."/>
            <person name="Schmutz J."/>
            <person name="Satoh N."/>
            <person name="Yu J.K."/>
            <person name="Putnam N.H."/>
            <person name="Green R.E."/>
            <person name="Rokhsar D.S."/>
        </authorList>
    </citation>
    <scope>NUCLEOTIDE SEQUENCE [LARGE SCALE GENOMIC DNA]</scope>
    <source>
        <strain evidence="15">S238N-H82</strain>
    </source>
</reference>
<keyword evidence="15" id="KW-1185">Reference proteome</keyword>
<feature type="coiled-coil region" evidence="11">
    <location>
        <begin position="136"/>
        <end position="163"/>
    </location>
</feature>
<evidence type="ECO:0000313" key="17">
    <source>
        <dbReference type="RefSeq" id="XP_035670329.1"/>
    </source>
</evidence>
<dbReference type="SUPFAM" id="SSF57850">
    <property type="entry name" value="RING/U-box"/>
    <property type="match status" value="1"/>
</dbReference>
<comment type="catalytic activity">
    <reaction evidence="1">
        <text>S-ubiquitinyl-[E2 ubiquitin-conjugating enzyme]-L-cysteine + [acceptor protein]-L-lysine = [E2 ubiquitin-conjugating enzyme]-L-cysteine + N(6)-ubiquitinyl-[acceptor protein]-L-lysine.</text>
        <dbReference type="EC" id="2.3.2.27"/>
    </reaction>
</comment>
<dbReference type="InterPro" id="IPR017907">
    <property type="entry name" value="Znf_RING_CS"/>
</dbReference>
<protein>
    <recommendedName>
        <fullName evidence="3">RING-type E3 ubiquitin transferase</fullName>
        <ecNumber evidence="3">2.3.2.27</ecNumber>
    </recommendedName>
</protein>
<dbReference type="InterPro" id="IPR013083">
    <property type="entry name" value="Znf_RING/FYVE/PHD"/>
</dbReference>
<keyword evidence="5" id="KW-0479">Metal-binding</keyword>
<evidence type="ECO:0000256" key="7">
    <source>
        <dbReference type="ARBA" id="ARBA00022771"/>
    </source>
</evidence>
<dbReference type="Gene3D" id="2.120.10.30">
    <property type="entry name" value="TolB, C-terminal domain"/>
    <property type="match status" value="2"/>
</dbReference>
<dbReference type="PROSITE" id="PS50089">
    <property type="entry name" value="ZF_RING_2"/>
    <property type="match status" value="1"/>
</dbReference>
<dbReference type="SUPFAM" id="SSF101898">
    <property type="entry name" value="NHL repeat"/>
    <property type="match status" value="1"/>
</dbReference>
<dbReference type="InterPro" id="IPR001258">
    <property type="entry name" value="NHL_repeat"/>
</dbReference>
<dbReference type="RefSeq" id="XP_035670329.1">
    <property type="nucleotide sequence ID" value="XM_035814436.1"/>
</dbReference>
<dbReference type="Gene3D" id="3.30.40.10">
    <property type="entry name" value="Zinc/RING finger domain, C3HC4 (zinc finger)"/>
    <property type="match status" value="1"/>
</dbReference>
<dbReference type="SUPFAM" id="SSF57845">
    <property type="entry name" value="B-box zinc-binding domain"/>
    <property type="match status" value="1"/>
</dbReference>
<feature type="compositionally biased region" description="Polar residues" evidence="12">
    <location>
        <begin position="331"/>
        <end position="358"/>
    </location>
</feature>
<dbReference type="EC" id="2.3.2.27" evidence="3"/>
<dbReference type="PROSITE" id="PS51125">
    <property type="entry name" value="NHL"/>
    <property type="match status" value="3"/>
</dbReference>
<dbReference type="PROSITE" id="PS50119">
    <property type="entry name" value="ZF_BBOX"/>
    <property type="match status" value="1"/>
</dbReference>
<comment type="similarity">
    <text evidence="2">Belongs to the TRIM/RBCC family.</text>
</comment>
<dbReference type="CDD" id="cd05819">
    <property type="entry name" value="NHL"/>
    <property type="match status" value="1"/>
</dbReference>
<feature type="domain" description="RING-type" evidence="13">
    <location>
        <begin position="16"/>
        <end position="56"/>
    </location>
</feature>
<evidence type="ECO:0000256" key="8">
    <source>
        <dbReference type="ARBA" id="ARBA00022833"/>
    </source>
</evidence>
<dbReference type="InterPro" id="IPR027370">
    <property type="entry name" value="Znf-RING_euk"/>
</dbReference>
<keyword evidence="6" id="KW-0677">Repeat</keyword>
<feature type="repeat" description="NHL" evidence="10">
    <location>
        <begin position="624"/>
        <end position="667"/>
    </location>
</feature>
<dbReference type="PANTHER" id="PTHR25462">
    <property type="entry name" value="BONUS, ISOFORM C-RELATED"/>
    <property type="match status" value="1"/>
</dbReference>
<evidence type="ECO:0000256" key="3">
    <source>
        <dbReference type="ARBA" id="ARBA00012483"/>
    </source>
</evidence>